<evidence type="ECO:0000313" key="3">
    <source>
        <dbReference type="Proteomes" id="UP001257909"/>
    </source>
</evidence>
<sequence>MLHKFNRLLFPLLLATAASGCATMSGNKAVTATPEDKAQQKIAFAIGREVGSFTITNQREGEAPGGSVRTEYAISTKEGTRYNCYIYESSGFGKVMSFGMSSGSDAVCSVLEAGGTEQKSGTVCNTLLKAAGKC</sequence>
<dbReference type="RefSeq" id="WP_310274413.1">
    <property type="nucleotide sequence ID" value="NZ_JAVDWR010000001.1"/>
</dbReference>
<gene>
    <name evidence="2" type="ORF">J2W69_000595</name>
</gene>
<evidence type="ECO:0000256" key="1">
    <source>
        <dbReference type="SAM" id="SignalP"/>
    </source>
</evidence>
<keyword evidence="3" id="KW-1185">Reference proteome</keyword>
<keyword evidence="1" id="KW-0732">Signal</keyword>
<evidence type="ECO:0000313" key="2">
    <source>
        <dbReference type="EMBL" id="MDR7119680.1"/>
    </source>
</evidence>
<accession>A0ABU1VVS7</accession>
<feature type="signal peptide" evidence="1">
    <location>
        <begin position="1"/>
        <end position="22"/>
    </location>
</feature>
<dbReference type="PROSITE" id="PS51257">
    <property type="entry name" value="PROKAR_LIPOPROTEIN"/>
    <property type="match status" value="1"/>
</dbReference>
<protein>
    <submittedName>
        <fullName evidence="2">Uncharacterized protein</fullName>
    </submittedName>
</protein>
<organism evidence="2 3">
    <name type="scientific">Rheinheimera soli</name>
    <dbReference type="NCBI Taxonomy" id="443616"/>
    <lineage>
        <taxon>Bacteria</taxon>
        <taxon>Pseudomonadati</taxon>
        <taxon>Pseudomonadota</taxon>
        <taxon>Gammaproteobacteria</taxon>
        <taxon>Chromatiales</taxon>
        <taxon>Chromatiaceae</taxon>
        <taxon>Rheinheimera</taxon>
    </lineage>
</organism>
<name>A0ABU1VVS7_9GAMM</name>
<comment type="caution">
    <text evidence="2">The sequence shown here is derived from an EMBL/GenBank/DDBJ whole genome shotgun (WGS) entry which is preliminary data.</text>
</comment>
<proteinExistence type="predicted"/>
<reference evidence="2 3" key="1">
    <citation type="submission" date="2023-07" db="EMBL/GenBank/DDBJ databases">
        <title>Sorghum-associated microbial communities from plants grown in Nebraska, USA.</title>
        <authorList>
            <person name="Schachtman D."/>
        </authorList>
    </citation>
    <scope>NUCLEOTIDE SEQUENCE [LARGE SCALE GENOMIC DNA]</scope>
    <source>
        <strain evidence="2 3">4138</strain>
    </source>
</reference>
<dbReference type="Proteomes" id="UP001257909">
    <property type="component" value="Unassembled WGS sequence"/>
</dbReference>
<feature type="chain" id="PRO_5045882049" evidence="1">
    <location>
        <begin position="23"/>
        <end position="134"/>
    </location>
</feature>
<dbReference type="EMBL" id="JAVDWR010000001">
    <property type="protein sequence ID" value="MDR7119680.1"/>
    <property type="molecule type" value="Genomic_DNA"/>
</dbReference>